<evidence type="ECO:0000313" key="9">
    <source>
        <dbReference type="EMBL" id="QNN47059.1"/>
    </source>
</evidence>
<evidence type="ECO:0000256" key="6">
    <source>
        <dbReference type="SAM" id="Phobius"/>
    </source>
</evidence>
<dbReference type="CDD" id="cd12913">
    <property type="entry name" value="PDC1_MCP_like"/>
    <property type="match status" value="1"/>
</dbReference>
<keyword evidence="10" id="KW-1185">Reference proteome</keyword>
<keyword evidence="6" id="KW-0812">Transmembrane</keyword>
<dbReference type="Pfam" id="PF00672">
    <property type="entry name" value="HAMP"/>
    <property type="match status" value="1"/>
</dbReference>
<name>A0A7G9QUN4_9GAMM</name>
<evidence type="ECO:0000259" key="7">
    <source>
        <dbReference type="PROSITE" id="PS50111"/>
    </source>
</evidence>
<dbReference type="GO" id="GO:0004888">
    <property type="term" value="F:transmembrane signaling receptor activity"/>
    <property type="evidence" value="ECO:0007669"/>
    <property type="project" value="InterPro"/>
</dbReference>
<protein>
    <submittedName>
        <fullName evidence="9">HAMP domain-containing protein</fullName>
    </submittedName>
</protein>
<feature type="transmembrane region" description="Helical" evidence="6">
    <location>
        <begin position="352"/>
        <end position="371"/>
    </location>
</feature>
<dbReference type="InterPro" id="IPR051310">
    <property type="entry name" value="MCP_chemotaxis"/>
</dbReference>
<dbReference type="GO" id="GO:0005886">
    <property type="term" value="C:plasma membrane"/>
    <property type="evidence" value="ECO:0007669"/>
    <property type="project" value="TreeGrafter"/>
</dbReference>
<dbReference type="PANTHER" id="PTHR43531">
    <property type="entry name" value="PROTEIN ICFG"/>
    <property type="match status" value="1"/>
</dbReference>
<keyword evidence="3 5" id="KW-0807">Transducer</keyword>
<dbReference type="EMBL" id="CP060711">
    <property type="protein sequence ID" value="QNN47059.1"/>
    <property type="molecule type" value="Genomic_DNA"/>
</dbReference>
<dbReference type="InterPro" id="IPR004089">
    <property type="entry name" value="MCPsignal_dom"/>
</dbReference>
<dbReference type="SUPFAM" id="SSF58104">
    <property type="entry name" value="Methyl-accepting chemotaxis protein (MCP) signaling domain"/>
    <property type="match status" value="1"/>
</dbReference>
<dbReference type="InterPro" id="IPR003660">
    <property type="entry name" value="HAMP_dom"/>
</dbReference>
<keyword evidence="6" id="KW-0472">Membrane</keyword>
<dbReference type="Proteomes" id="UP000515977">
    <property type="component" value="Chromosome"/>
</dbReference>
<dbReference type="InterPro" id="IPR004090">
    <property type="entry name" value="Chemotax_Me-accpt_rcpt"/>
</dbReference>
<dbReference type="PANTHER" id="PTHR43531:SF14">
    <property type="entry name" value="METHYL-ACCEPTING CHEMOTAXIS PROTEIN I-RELATED"/>
    <property type="match status" value="1"/>
</dbReference>
<organism evidence="9 10">
    <name type="scientific">Thermomonas brevis</name>
    <dbReference type="NCBI Taxonomy" id="215691"/>
    <lineage>
        <taxon>Bacteria</taxon>
        <taxon>Pseudomonadati</taxon>
        <taxon>Pseudomonadota</taxon>
        <taxon>Gammaproteobacteria</taxon>
        <taxon>Lysobacterales</taxon>
        <taxon>Lysobacteraceae</taxon>
        <taxon>Thermomonas</taxon>
    </lineage>
</organism>
<dbReference type="Pfam" id="PF18947">
    <property type="entry name" value="HAMP_2"/>
    <property type="match status" value="1"/>
</dbReference>
<dbReference type="KEGG" id="tbv:H9L17_02510"/>
<dbReference type="CDD" id="cd11386">
    <property type="entry name" value="MCP_signal"/>
    <property type="match status" value="1"/>
</dbReference>
<gene>
    <name evidence="9" type="ORF">H9L17_02510</name>
</gene>
<evidence type="ECO:0000256" key="2">
    <source>
        <dbReference type="ARBA" id="ARBA00022481"/>
    </source>
</evidence>
<evidence type="ECO:0000259" key="8">
    <source>
        <dbReference type="PROSITE" id="PS50885"/>
    </source>
</evidence>
<proteinExistence type="inferred from homology"/>
<accession>A0A7G9QUN4</accession>
<feature type="domain" description="HAMP" evidence="8">
    <location>
        <begin position="373"/>
        <end position="425"/>
    </location>
</feature>
<evidence type="ECO:0000256" key="5">
    <source>
        <dbReference type="PROSITE-ProRule" id="PRU00284"/>
    </source>
</evidence>
<evidence type="ECO:0000313" key="10">
    <source>
        <dbReference type="Proteomes" id="UP000515977"/>
    </source>
</evidence>
<comment type="subcellular location">
    <subcellularLocation>
        <location evidence="1">Membrane</location>
    </subcellularLocation>
</comment>
<dbReference type="GO" id="GO:0006935">
    <property type="term" value="P:chemotaxis"/>
    <property type="evidence" value="ECO:0007669"/>
    <property type="project" value="InterPro"/>
</dbReference>
<dbReference type="PRINTS" id="PR00260">
    <property type="entry name" value="CHEMTRNSDUCR"/>
</dbReference>
<dbReference type="Gene3D" id="1.10.287.950">
    <property type="entry name" value="Methyl-accepting chemotaxis protein"/>
    <property type="match status" value="1"/>
</dbReference>
<dbReference type="PROSITE" id="PS50885">
    <property type="entry name" value="HAMP"/>
    <property type="match status" value="2"/>
</dbReference>
<dbReference type="CDD" id="cd06225">
    <property type="entry name" value="HAMP"/>
    <property type="match status" value="1"/>
</dbReference>
<evidence type="ECO:0000256" key="4">
    <source>
        <dbReference type="ARBA" id="ARBA00029447"/>
    </source>
</evidence>
<dbReference type="PROSITE" id="PS50111">
    <property type="entry name" value="CHEMOTAXIS_TRANSDUC_2"/>
    <property type="match status" value="1"/>
</dbReference>
<evidence type="ECO:0000256" key="1">
    <source>
        <dbReference type="ARBA" id="ARBA00004370"/>
    </source>
</evidence>
<dbReference type="Gene3D" id="3.30.450.20">
    <property type="entry name" value="PAS domain"/>
    <property type="match status" value="3"/>
</dbReference>
<dbReference type="SMART" id="SM00304">
    <property type="entry name" value="HAMP"/>
    <property type="match status" value="3"/>
</dbReference>
<evidence type="ECO:0000256" key="3">
    <source>
        <dbReference type="ARBA" id="ARBA00023224"/>
    </source>
</evidence>
<dbReference type="FunFam" id="1.10.287.950:FF:000001">
    <property type="entry name" value="Methyl-accepting chemotaxis sensory transducer"/>
    <property type="match status" value="1"/>
</dbReference>
<dbReference type="SUPFAM" id="SSF55785">
    <property type="entry name" value="PYP-like sensor domain (PAS domain)"/>
    <property type="match status" value="1"/>
</dbReference>
<dbReference type="GO" id="GO:0007165">
    <property type="term" value="P:signal transduction"/>
    <property type="evidence" value="ECO:0007669"/>
    <property type="project" value="UniProtKB-KW"/>
</dbReference>
<dbReference type="SUPFAM" id="SSF158472">
    <property type="entry name" value="HAMP domain-like"/>
    <property type="match status" value="1"/>
</dbReference>
<keyword evidence="6" id="KW-1133">Transmembrane helix</keyword>
<dbReference type="Gene3D" id="6.10.340.10">
    <property type="match status" value="1"/>
</dbReference>
<sequence length="894" mass="94135">MRMIGAATKSVVARTALVLGLVSALCFAGAAWMIQDKAAQVQEASAMKELEQLAQAEAAKVRGDATETLSRVRGLADATLTMMARGNAGRGEASELVHRYAGNDPAALGYWLEFEPDGFDGQDAKFARSWPEGEPDAATLEDLFAKETPDERTSNDAGRISIYWTRGPSGATSLQINTGAENSITVVGKDAPGYYTAVRERGDELMFEPYLDDVGDAKVLMTSLMVPLKVDGQFRGVAGADIALSAIQANLAKIRPYQRGVVRLLSPTGMVLAAPEAQTLGKPFSSDLAPVLAKLAKGEIVRQRVFDPTVSGEVFRVYVPVTAGRAPDAFALMVSAPVDAVMAGVVEIRNRVILVGIVSVLLLVAVVVLLLRRLVGAPLQGIVRGVDAVAAGQLDYPIAAGGDDEVGQVSRALRKMQADLKARLDAERKIAAENLRVRIALDNAGTAMLIAGADGLVAYANPAMRRLLAQYRHALARHLPRADLDTLEGQPLAQLQPEGSADPAKIDAIGQSELALGSAVFAQTAAPVVSPEGERLGVVVEWRDRSQEVAVEAEVGEVIEAAAAGDLSKRIEIAGKSGFFRRLAEGVDGMLDANAGTMSDVQRVLGALAQGDLTQRITADYRGVFGQMRDDTNATVERLTDTMRRVQAAVDAIRTAAREIAAGNSDLSARSEQQAASLEETAASMEELTSTVKNNAESSYQARQLATGAADVASRGGAVVEQVVEQMNGITAASKQIENIIGVIDGIAFQTNILALNAAVEAARAGEQGRGFAVVAGEVRALAQRSAEAAKEIKGLIGGSVERVDQGAALVAQAGGTMQEIVDAVRRVSDLMAEISAASQEQSSGIEQVNQTITHMDGVTQQNAAMVEQASAAAHSLQEQADDLAEVVSVFRMR</sequence>
<dbReference type="Pfam" id="PF00015">
    <property type="entry name" value="MCPsignal"/>
    <property type="match status" value="1"/>
</dbReference>
<reference evidence="9 10" key="1">
    <citation type="submission" date="2020-08" db="EMBL/GenBank/DDBJ databases">
        <title>Genome sequence of Thermomonas brevis KACC 16975T.</title>
        <authorList>
            <person name="Hyun D.-W."/>
            <person name="Bae J.-W."/>
        </authorList>
    </citation>
    <scope>NUCLEOTIDE SEQUENCE [LARGE SCALE GENOMIC DNA]</scope>
    <source>
        <strain evidence="9 10">KACC 16975</strain>
    </source>
</reference>
<dbReference type="SMART" id="SM00283">
    <property type="entry name" value="MA"/>
    <property type="match status" value="1"/>
</dbReference>
<keyword evidence="2" id="KW-0488">Methylation</keyword>
<feature type="domain" description="Methyl-accepting transducer" evidence="7">
    <location>
        <begin position="649"/>
        <end position="878"/>
    </location>
</feature>
<dbReference type="InterPro" id="IPR035965">
    <property type="entry name" value="PAS-like_dom_sf"/>
</dbReference>
<feature type="domain" description="HAMP" evidence="8">
    <location>
        <begin position="598"/>
        <end position="644"/>
    </location>
</feature>
<comment type="similarity">
    <text evidence="4">Belongs to the methyl-accepting chemotaxis (MCP) protein family.</text>
</comment>
<dbReference type="AlphaFoldDB" id="A0A7G9QUN4"/>